<reference evidence="1" key="1">
    <citation type="submission" date="2014-01" db="EMBL/GenBank/DDBJ databases">
        <authorList>
            <person name="Brown-Elliot B."/>
            <person name="Wallace R."/>
            <person name="Lenaerts A."/>
            <person name="Ordway D."/>
            <person name="DeGroote M.A."/>
            <person name="Parker T."/>
            <person name="Sizemore C."/>
            <person name="Tallon L.J."/>
            <person name="Sadzewicz L.K."/>
            <person name="Sengamalay N."/>
            <person name="Fraser C.M."/>
            <person name="Hine E."/>
            <person name="Shefchek K.A."/>
            <person name="Das S.P."/>
            <person name="Tettelin H."/>
        </authorList>
    </citation>
    <scope>NUCLEOTIDE SEQUENCE [LARGE SCALE GENOMIC DNA]</scope>
    <source>
        <strain evidence="1">4042</strain>
    </source>
</reference>
<protein>
    <submittedName>
        <fullName evidence="1">DNA repair recO domain protein</fullName>
    </submittedName>
</protein>
<sequence length="85" mass="9510">MLELMSALRDGDWAAALAAPQSHRSHVSGLVAAHLQWHLERQLRTLPLVERIDRVDRVVTDRRVSLLRQDVAHGEEPGQQLSADG</sequence>
<dbReference type="AlphaFoldDB" id="X8ARH2"/>
<dbReference type="PATRIC" id="fig|1299334.3.peg.5177"/>
<accession>X8ARH2</accession>
<comment type="caution">
    <text evidence="1">The sequence shown here is derived from an EMBL/GenBank/DDBJ whole genome shotgun (WGS) entry which is preliminary data.</text>
</comment>
<evidence type="ECO:0000313" key="1">
    <source>
        <dbReference type="EMBL" id="EUA33390.1"/>
    </source>
</evidence>
<gene>
    <name evidence="1" type="primary">recO</name>
    <name evidence="1" type="ORF">I553_7800</name>
</gene>
<dbReference type="EMBL" id="JAOB01000047">
    <property type="protein sequence ID" value="EUA33390.1"/>
    <property type="molecule type" value="Genomic_DNA"/>
</dbReference>
<proteinExistence type="predicted"/>
<organism evidence="1">
    <name type="scientific">Mycobacterium xenopi 4042</name>
    <dbReference type="NCBI Taxonomy" id="1299334"/>
    <lineage>
        <taxon>Bacteria</taxon>
        <taxon>Bacillati</taxon>
        <taxon>Actinomycetota</taxon>
        <taxon>Actinomycetes</taxon>
        <taxon>Mycobacteriales</taxon>
        <taxon>Mycobacteriaceae</taxon>
        <taxon>Mycobacterium</taxon>
    </lineage>
</organism>
<name>X8ARH2_MYCXE</name>